<evidence type="ECO:0000256" key="1">
    <source>
        <dbReference type="ARBA" id="ARBA00022490"/>
    </source>
</evidence>
<keyword evidence="15" id="KW-1185">Reference proteome</keyword>
<dbReference type="EC" id="3.1.26.8" evidence="11 12"/>
<dbReference type="CDD" id="cd01027">
    <property type="entry name" value="TOPRIM_RNase_M5_like"/>
    <property type="match status" value="1"/>
</dbReference>
<keyword evidence="2 11" id="KW-0690">Ribosome biogenesis</keyword>
<keyword evidence="5" id="KW-0479">Metal-binding</keyword>
<dbReference type="GO" id="GO:0043822">
    <property type="term" value="F:ribonuclease M5 activity"/>
    <property type="evidence" value="ECO:0007669"/>
    <property type="project" value="UniProtKB-UniRule"/>
</dbReference>
<accession>A0A7G7VK85</accession>
<dbReference type="PANTHER" id="PTHR39156:SF1">
    <property type="entry name" value="RIBONUCLEASE M5"/>
    <property type="match status" value="1"/>
</dbReference>
<evidence type="ECO:0000256" key="8">
    <source>
        <dbReference type="ARBA" id="ARBA00022801"/>
    </source>
</evidence>
<dbReference type="InterPro" id="IPR025156">
    <property type="entry name" value="RNase_M5_C"/>
</dbReference>
<dbReference type="GO" id="GO:0005737">
    <property type="term" value="C:cytoplasm"/>
    <property type="evidence" value="ECO:0007669"/>
    <property type="project" value="UniProtKB-SubCell"/>
</dbReference>
<dbReference type="GO" id="GO:0019843">
    <property type="term" value="F:rRNA binding"/>
    <property type="evidence" value="ECO:0007669"/>
    <property type="project" value="UniProtKB-KW"/>
</dbReference>
<sequence>MIKEVIIVEGKMDVRAVRRAAEADCIITDGFRLRSAAIKNIRAAYEKRGIIILTDPDTVGERIRARLTEMFPHARHAFVPAEEATNFNDGDIGIEQASPAAIRAALEKVRTPMEQPAEIFSMSDLVVHGLTGTEDAALRRARLGRRLGLGFANAKTFLRRLNTYGVTREEFTSAIEELQ</sequence>
<evidence type="ECO:0000259" key="13">
    <source>
        <dbReference type="PROSITE" id="PS50880"/>
    </source>
</evidence>
<dbReference type="Pfam" id="PF13331">
    <property type="entry name" value="DUF4093"/>
    <property type="match status" value="1"/>
</dbReference>
<comment type="catalytic activity">
    <reaction evidence="11">
        <text>Endonucleolytic cleavage of RNA, removing 21 and 42 nucleotides, respectively, from the 5'- and 3'-termini of a 5S-rRNA precursor.</text>
        <dbReference type="EC" id="3.1.26.8"/>
    </reaction>
</comment>
<evidence type="ECO:0000313" key="15">
    <source>
        <dbReference type="Proteomes" id="UP000515480"/>
    </source>
</evidence>
<evidence type="ECO:0000256" key="11">
    <source>
        <dbReference type="HAMAP-Rule" id="MF_01469"/>
    </source>
</evidence>
<dbReference type="HAMAP" id="MF_01469">
    <property type="entry name" value="RNase_M5"/>
    <property type="match status" value="1"/>
</dbReference>
<comment type="subcellular location">
    <subcellularLocation>
        <location evidence="11">Cytoplasm</location>
    </subcellularLocation>
</comment>
<keyword evidence="10 11" id="KW-0694">RNA-binding</keyword>
<feature type="domain" description="Toprim" evidence="13">
    <location>
        <begin position="3"/>
        <end position="86"/>
    </location>
</feature>
<evidence type="ECO:0000256" key="10">
    <source>
        <dbReference type="ARBA" id="ARBA00022884"/>
    </source>
</evidence>
<reference evidence="14 15" key="1">
    <citation type="submission" date="2020-07" db="EMBL/GenBank/DDBJ databases">
        <title>Complete genome and description of Selenomonas timonensis sp. nov., a new bacterium isolated from a gingivitis subject.</title>
        <authorList>
            <person name="Antezack A."/>
        </authorList>
    </citation>
    <scope>NUCLEOTIDE SEQUENCE [LARGE SCALE GENOMIC DNA]</scope>
    <source>
        <strain evidence="14 15">Marseille-Q3039</strain>
    </source>
</reference>
<name>A0A7G7VK85_9FIRM</name>
<organism evidence="14 15">
    <name type="scientific">Selenomonas timonae</name>
    <dbReference type="NCBI Taxonomy" id="2754044"/>
    <lineage>
        <taxon>Bacteria</taxon>
        <taxon>Bacillati</taxon>
        <taxon>Bacillota</taxon>
        <taxon>Negativicutes</taxon>
        <taxon>Selenomonadales</taxon>
        <taxon>Selenomonadaceae</taxon>
        <taxon>Selenomonas</taxon>
    </lineage>
</organism>
<evidence type="ECO:0000256" key="12">
    <source>
        <dbReference type="NCBIfam" id="TIGR00334"/>
    </source>
</evidence>
<evidence type="ECO:0000313" key="14">
    <source>
        <dbReference type="EMBL" id="QNH54528.1"/>
    </source>
</evidence>
<dbReference type="PANTHER" id="PTHR39156">
    <property type="entry name" value="RIBONUCLEASE M5"/>
    <property type="match status" value="1"/>
</dbReference>
<dbReference type="InterPro" id="IPR034141">
    <property type="entry name" value="TOPRIM_RNase_M5-like"/>
</dbReference>
<dbReference type="RefSeq" id="WP_185980499.1">
    <property type="nucleotide sequence ID" value="NZ_CP060204.1"/>
</dbReference>
<keyword evidence="6 11" id="KW-0699">rRNA-binding</keyword>
<evidence type="ECO:0000256" key="3">
    <source>
        <dbReference type="ARBA" id="ARBA00022552"/>
    </source>
</evidence>
<dbReference type="SMART" id="SM00493">
    <property type="entry name" value="TOPRIM"/>
    <property type="match status" value="1"/>
</dbReference>
<dbReference type="Pfam" id="PF01751">
    <property type="entry name" value="Toprim"/>
    <property type="match status" value="1"/>
</dbReference>
<evidence type="ECO:0000256" key="7">
    <source>
        <dbReference type="ARBA" id="ARBA00022759"/>
    </source>
</evidence>
<comment type="similarity">
    <text evidence="11">Belongs to the ribonuclease M5 family.</text>
</comment>
<dbReference type="GO" id="GO:0006364">
    <property type="term" value="P:rRNA processing"/>
    <property type="evidence" value="ECO:0007669"/>
    <property type="project" value="UniProtKB-UniRule"/>
</dbReference>
<keyword evidence="8 11" id="KW-0378">Hydrolase</keyword>
<keyword evidence="4 11" id="KW-0540">Nuclease</keyword>
<evidence type="ECO:0000256" key="5">
    <source>
        <dbReference type="ARBA" id="ARBA00022723"/>
    </source>
</evidence>
<dbReference type="KEGG" id="stim:H1B31_00685"/>
<evidence type="ECO:0000256" key="2">
    <source>
        <dbReference type="ARBA" id="ARBA00022517"/>
    </source>
</evidence>
<keyword evidence="3 11" id="KW-0698">rRNA processing</keyword>
<comment type="function">
    <text evidence="11">Required for correct processing of both the 5' and 3' ends of 5S rRNA precursor. Cleaves both sides of a double-stranded region yielding mature 5S rRNA in one step.</text>
</comment>
<dbReference type="AlphaFoldDB" id="A0A7G7VK85"/>
<dbReference type="InterPro" id="IPR006171">
    <property type="entry name" value="TOPRIM_dom"/>
</dbReference>
<protein>
    <recommendedName>
        <fullName evidence="11 12">Ribonuclease M5</fullName>
        <ecNumber evidence="11 12">3.1.26.8</ecNumber>
    </recommendedName>
    <alternativeName>
        <fullName evidence="11">RNase M5</fullName>
    </alternativeName>
    <alternativeName>
        <fullName evidence="11">Ribosomal RNA terminal maturase M5</fullName>
    </alternativeName>
</protein>
<gene>
    <name evidence="11 14" type="primary">rnmV</name>
    <name evidence="14" type="ORF">H1B31_00685</name>
</gene>
<keyword evidence="1 11" id="KW-0963">Cytoplasm</keyword>
<dbReference type="Proteomes" id="UP000515480">
    <property type="component" value="Chromosome"/>
</dbReference>
<dbReference type="NCBIfam" id="TIGR00334">
    <property type="entry name" value="5S_RNA_mat_M5"/>
    <property type="match status" value="1"/>
</dbReference>
<keyword evidence="9" id="KW-0460">Magnesium</keyword>
<evidence type="ECO:0000256" key="4">
    <source>
        <dbReference type="ARBA" id="ARBA00022722"/>
    </source>
</evidence>
<dbReference type="GO" id="GO:0046872">
    <property type="term" value="F:metal ion binding"/>
    <property type="evidence" value="ECO:0007669"/>
    <property type="project" value="UniProtKB-KW"/>
</dbReference>
<dbReference type="PROSITE" id="PS50880">
    <property type="entry name" value="TOPRIM"/>
    <property type="match status" value="1"/>
</dbReference>
<keyword evidence="7 11" id="KW-0255">Endonuclease</keyword>
<dbReference type="InterPro" id="IPR004466">
    <property type="entry name" value="RNase_M5"/>
</dbReference>
<evidence type="ECO:0000256" key="6">
    <source>
        <dbReference type="ARBA" id="ARBA00022730"/>
    </source>
</evidence>
<evidence type="ECO:0000256" key="9">
    <source>
        <dbReference type="ARBA" id="ARBA00022842"/>
    </source>
</evidence>
<dbReference type="Gene3D" id="3.40.1360.10">
    <property type="match status" value="1"/>
</dbReference>
<dbReference type="SUPFAM" id="SSF110455">
    <property type="entry name" value="Toprim domain"/>
    <property type="match status" value="1"/>
</dbReference>
<dbReference type="EMBL" id="CP060204">
    <property type="protein sequence ID" value="QNH54528.1"/>
    <property type="molecule type" value="Genomic_DNA"/>
</dbReference>
<proteinExistence type="inferred from homology"/>